<dbReference type="PANTHER" id="PTHR33913">
    <property type="entry name" value="ALEURONE LAYER MORPHOGENESIS PROTEIN"/>
    <property type="match status" value="1"/>
</dbReference>
<dbReference type="PANTHER" id="PTHR33913:SF1">
    <property type="entry name" value="DRBM DOMAIN-CONTAINING PROTEIN"/>
    <property type="match status" value="1"/>
</dbReference>
<keyword evidence="4" id="KW-1185">Reference proteome</keyword>
<feature type="region of interest" description="Disordered" evidence="1">
    <location>
        <begin position="70"/>
        <end position="109"/>
    </location>
</feature>
<reference evidence="2" key="2">
    <citation type="submission" date="2017-06" db="EMBL/GenBank/DDBJ databases">
        <title>WGS assembly of Brachypodium distachyon.</title>
        <authorList>
            <consortium name="The International Brachypodium Initiative"/>
            <person name="Lucas S."/>
            <person name="Harmon-Smith M."/>
            <person name="Lail K."/>
            <person name="Tice H."/>
            <person name="Grimwood J."/>
            <person name="Bruce D."/>
            <person name="Barry K."/>
            <person name="Shu S."/>
            <person name="Lindquist E."/>
            <person name="Wang M."/>
            <person name="Pitluck S."/>
            <person name="Vogel J.P."/>
            <person name="Garvin D.F."/>
            <person name="Mockler T.C."/>
            <person name="Schmutz J."/>
            <person name="Rokhsar D."/>
            <person name="Bevan M.W."/>
        </authorList>
    </citation>
    <scope>NUCLEOTIDE SEQUENCE</scope>
    <source>
        <strain evidence="2">Bd21</strain>
    </source>
</reference>
<evidence type="ECO:0000256" key="1">
    <source>
        <dbReference type="SAM" id="MobiDB-lite"/>
    </source>
</evidence>
<evidence type="ECO:0000313" key="3">
    <source>
        <dbReference type="EnsemblPlants" id="PNT71722"/>
    </source>
</evidence>
<proteinExistence type="predicted"/>
<dbReference type="EMBL" id="CM000881">
    <property type="protein sequence ID" value="PNT71722.1"/>
    <property type="molecule type" value="Genomic_DNA"/>
</dbReference>
<evidence type="ECO:0000313" key="2">
    <source>
        <dbReference type="EMBL" id="PNT71722.1"/>
    </source>
</evidence>
<sequence>MHPLIHPRNARLLMRRDSKGEKKNVHPLLQHLPRLCLGCDPSVRAHGPRPRPRTPRFLSLDFFPRSLSSSSLKLRLPPPTKTPKSPTCSRAEAKQATQHRAATDPQANPSGRAEIVLAAMEAVAGGAGDVVRVEAPVKMPAEHLVRPVLPQGGQEAPNVDHVVAGKIDLEGQNMGVSEKSGGIMGNTNDEMYDSLRLIQEERDDLLFKQQILEEFTAECDMAIQKILIEGKMTPDVISIIDKYKNMLELANSSFSGYGDQILTTERLRIRIRVALPLNSRCQELDEICRDNNWILPRYVVLPSVEDGMFQASVRMVGLDFDMRIDGDRCMTPREARGSAAAYMIHEIQKKGGRREDRGREGRICKVA</sequence>
<dbReference type="OrthoDB" id="781822at2759"/>
<dbReference type="InParanoid" id="A0A2K2DBT2"/>
<protein>
    <submittedName>
        <fullName evidence="2 3">Uncharacterized protein</fullName>
    </submittedName>
</protein>
<name>A0A2K2DBT2_BRADI</name>
<dbReference type="AlphaFoldDB" id="A0A2K2DBT2"/>
<dbReference type="STRING" id="15368.A0A2K2DBT2"/>
<feature type="compositionally biased region" description="Polar residues" evidence="1">
    <location>
        <begin position="95"/>
        <end position="109"/>
    </location>
</feature>
<dbReference type="Gramene" id="PNT71722">
    <property type="protein sequence ID" value="PNT71722"/>
    <property type="gene ID" value="BRADI_2g34413v3"/>
</dbReference>
<organism evidence="2">
    <name type="scientific">Brachypodium distachyon</name>
    <name type="common">Purple false brome</name>
    <name type="synonym">Trachynia distachya</name>
    <dbReference type="NCBI Taxonomy" id="15368"/>
    <lineage>
        <taxon>Eukaryota</taxon>
        <taxon>Viridiplantae</taxon>
        <taxon>Streptophyta</taxon>
        <taxon>Embryophyta</taxon>
        <taxon>Tracheophyta</taxon>
        <taxon>Spermatophyta</taxon>
        <taxon>Magnoliopsida</taxon>
        <taxon>Liliopsida</taxon>
        <taxon>Poales</taxon>
        <taxon>Poaceae</taxon>
        <taxon>BOP clade</taxon>
        <taxon>Pooideae</taxon>
        <taxon>Stipodae</taxon>
        <taxon>Brachypodieae</taxon>
        <taxon>Brachypodium</taxon>
    </lineage>
</organism>
<reference evidence="2 3" key="1">
    <citation type="journal article" date="2010" name="Nature">
        <title>Genome sequencing and analysis of the model grass Brachypodium distachyon.</title>
        <authorList>
            <consortium name="International Brachypodium Initiative"/>
        </authorList>
    </citation>
    <scope>NUCLEOTIDE SEQUENCE [LARGE SCALE GENOMIC DNA]</scope>
    <source>
        <strain evidence="2 3">Bd21</strain>
    </source>
</reference>
<gene>
    <name evidence="2" type="ORF">BRADI_2g34413v3</name>
</gene>
<accession>A0A2K2DBT2</accession>
<dbReference type="Proteomes" id="UP000008810">
    <property type="component" value="Chromosome 2"/>
</dbReference>
<dbReference type="ExpressionAtlas" id="A0A2K2DBT2">
    <property type="expression patterns" value="baseline"/>
</dbReference>
<reference evidence="3" key="3">
    <citation type="submission" date="2018-08" db="UniProtKB">
        <authorList>
            <consortium name="EnsemblPlants"/>
        </authorList>
    </citation>
    <scope>IDENTIFICATION</scope>
    <source>
        <strain evidence="3">cv. Bd21</strain>
    </source>
</reference>
<dbReference type="EnsemblPlants" id="PNT71722">
    <property type="protein sequence ID" value="PNT71722"/>
    <property type="gene ID" value="BRADI_2g34413v3"/>
</dbReference>
<evidence type="ECO:0000313" key="4">
    <source>
        <dbReference type="Proteomes" id="UP000008810"/>
    </source>
</evidence>